<evidence type="ECO:0000256" key="7">
    <source>
        <dbReference type="ARBA" id="ARBA00015047"/>
    </source>
</evidence>
<dbReference type="NCBIfam" id="TIGR01740">
    <property type="entry name" value="pyrF"/>
    <property type="match status" value="1"/>
</dbReference>
<evidence type="ECO:0000256" key="3">
    <source>
        <dbReference type="ARBA" id="ARBA00006221"/>
    </source>
</evidence>
<feature type="active site" description="For OMPdecase activity" evidence="14">
    <location>
        <position position="298"/>
    </location>
</feature>
<feature type="active site" description="For OMPdecase activity" evidence="14">
    <location>
        <position position="293"/>
    </location>
</feature>
<dbReference type="Gene3D" id="3.40.50.2020">
    <property type="match status" value="1"/>
</dbReference>
<dbReference type="Pfam" id="PF00156">
    <property type="entry name" value="Pribosyltran"/>
    <property type="match status" value="1"/>
</dbReference>
<evidence type="ECO:0000313" key="18">
    <source>
        <dbReference type="WBParaSite" id="TREG1_101240.1"/>
    </source>
</evidence>
<evidence type="ECO:0000256" key="5">
    <source>
        <dbReference type="ARBA" id="ARBA00011971"/>
    </source>
</evidence>
<dbReference type="AlphaFoldDB" id="A0AA85IKP6"/>
<dbReference type="InterPro" id="IPR018089">
    <property type="entry name" value="OMPdecase_AS"/>
</dbReference>
<keyword evidence="9" id="KW-0808">Transferase</keyword>
<accession>A0AA85IKP6</accession>
<dbReference type="Pfam" id="PF00215">
    <property type="entry name" value="OMPdecase"/>
    <property type="match status" value="1"/>
</dbReference>
<dbReference type="Proteomes" id="UP000050795">
    <property type="component" value="Unassembled WGS sequence"/>
</dbReference>
<dbReference type="InterPro" id="IPR013785">
    <property type="entry name" value="Aldolase_TIM"/>
</dbReference>
<dbReference type="SUPFAM" id="SSF53271">
    <property type="entry name" value="PRTase-like"/>
    <property type="match status" value="1"/>
</dbReference>
<feature type="domain" description="Orotidine 5'-phosphate decarboxylase" evidence="16">
    <location>
        <begin position="232"/>
        <end position="464"/>
    </location>
</feature>
<dbReference type="GO" id="GO:0004590">
    <property type="term" value="F:orotidine-5'-phosphate decarboxylase activity"/>
    <property type="evidence" value="ECO:0007669"/>
    <property type="project" value="UniProtKB-EC"/>
</dbReference>
<dbReference type="InterPro" id="IPR004467">
    <property type="entry name" value="Or_phspho_trans_dom"/>
</dbReference>
<keyword evidence="13" id="KW-0511">Multifunctional enzyme</keyword>
<dbReference type="PANTHER" id="PTHR19278">
    <property type="entry name" value="OROTATE PHOSPHORIBOSYLTRANSFERASE"/>
    <property type="match status" value="1"/>
</dbReference>
<dbReference type="InterPro" id="IPR001754">
    <property type="entry name" value="OMPdeCOase_dom"/>
</dbReference>
<feature type="binding site" evidence="15">
    <location>
        <position position="449"/>
    </location>
    <ligand>
        <name>substrate</name>
    </ligand>
</feature>
<dbReference type="NCBIfam" id="TIGR00336">
    <property type="entry name" value="pyrE"/>
    <property type="match status" value="1"/>
</dbReference>
<dbReference type="HAMAP" id="MF_01208">
    <property type="entry name" value="PyrE"/>
    <property type="match status" value="1"/>
</dbReference>
<name>A0AA85IKP6_TRIRE</name>
<dbReference type="InterPro" id="IPR014732">
    <property type="entry name" value="OMPdecase"/>
</dbReference>
<protein>
    <recommendedName>
        <fullName evidence="7">Uridine 5'-monophosphate synthase</fullName>
        <ecNumber evidence="5">2.4.2.10</ecNumber>
        <ecNumber evidence="6">4.1.1.23</ecNumber>
    </recommendedName>
</protein>
<evidence type="ECO:0000256" key="14">
    <source>
        <dbReference type="PIRSR" id="PIRSR614732-1"/>
    </source>
</evidence>
<evidence type="ECO:0000256" key="12">
    <source>
        <dbReference type="ARBA" id="ARBA00023239"/>
    </source>
</evidence>
<dbReference type="GO" id="GO:0004588">
    <property type="term" value="F:orotate phosphoribosyltransferase activity"/>
    <property type="evidence" value="ECO:0007669"/>
    <property type="project" value="UniProtKB-EC"/>
</dbReference>
<proteinExistence type="inferred from homology"/>
<feature type="binding site" evidence="15">
    <location>
        <position position="360"/>
    </location>
    <ligand>
        <name>substrate</name>
    </ligand>
</feature>
<dbReference type="InterPro" id="IPR000836">
    <property type="entry name" value="PRTase_dom"/>
</dbReference>
<comment type="pathway">
    <text evidence="1">Pyrimidine metabolism; UMP biosynthesis via de novo pathway; UMP from orotate: step 2/2.</text>
</comment>
<reference evidence="17" key="1">
    <citation type="submission" date="2022-06" db="EMBL/GenBank/DDBJ databases">
        <authorList>
            <person name="Berger JAMES D."/>
            <person name="Berger JAMES D."/>
        </authorList>
    </citation>
    <scope>NUCLEOTIDE SEQUENCE [LARGE SCALE GENOMIC DNA]</scope>
</reference>
<dbReference type="InterPro" id="IPR029057">
    <property type="entry name" value="PRTase-like"/>
</dbReference>
<feature type="binding site" evidence="15">
    <location>
        <position position="422"/>
    </location>
    <ligand>
        <name>substrate</name>
    </ligand>
</feature>
<dbReference type="PANTHER" id="PTHR19278:SF9">
    <property type="entry name" value="URIDINE 5'-MONOPHOSPHATE SYNTHASE"/>
    <property type="match status" value="1"/>
</dbReference>
<feature type="active site" description="For OMPdecase activity" evidence="14">
    <location>
        <position position="295"/>
    </location>
</feature>
<evidence type="ECO:0000256" key="9">
    <source>
        <dbReference type="ARBA" id="ARBA00022679"/>
    </source>
</evidence>
<dbReference type="GO" id="GO:0006207">
    <property type="term" value="P:'de novo' pyrimidine nucleobase biosynthetic process"/>
    <property type="evidence" value="ECO:0007669"/>
    <property type="project" value="InterPro"/>
</dbReference>
<comment type="pathway">
    <text evidence="2">Pyrimidine metabolism; UMP biosynthesis via de novo pathway; UMP from orotate: step 1/2.</text>
</comment>
<keyword evidence="17" id="KW-1185">Reference proteome</keyword>
<feature type="binding site" evidence="15">
    <location>
        <position position="260"/>
    </location>
    <ligand>
        <name>substrate</name>
    </ligand>
</feature>
<reference evidence="18" key="2">
    <citation type="submission" date="2023-11" db="UniProtKB">
        <authorList>
            <consortium name="WormBaseParasite"/>
        </authorList>
    </citation>
    <scope>IDENTIFICATION</scope>
</reference>
<dbReference type="FunFam" id="3.40.50.2020:FF:000025">
    <property type="entry name" value="Uridine monophosphate synthetase"/>
    <property type="match status" value="1"/>
</dbReference>
<dbReference type="EC" id="2.4.2.10" evidence="5"/>
<comment type="similarity">
    <text evidence="3">In the N-terminal section; belongs to the purine/pyrimidine phosphoribosyltransferase family.</text>
</comment>
<dbReference type="EC" id="4.1.1.23" evidence="6"/>
<comment type="similarity">
    <text evidence="4">In the C-terminal section; belongs to the OMP decarboxylase family.</text>
</comment>
<keyword evidence="8" id="KW-0328">Glycosyltransferase</keyword>
<organism evidence="17 18">
    <name type="scientific">Trichobilharzia regenti</name>
    <name type="common">Nasal bird schistosome</name>
    <dbReference type="NCBI Taxonomy" id="157069"/>
    <lineage>
        <taxon>Eukaryota</taxon>
        <taxon>Metazoa</taxon>
        <taxon>Spiralia</taxon>
        <taxon>Lophotrochozoa</taxon>
        <taxon>Platyhelminthes</taxon>
        <taxon>Trematoda</taxon>
        <taxon>Digenea</taxon>
        <taxon>Strigeidida</taxon>
        <taxon>Schistosomatoidea</taxon>
        <taxon>Schistosomatidae</taxon>
        <taxon>Trichobilharzia</taxon>
    </lineage>
</organism>
<evidence type="ECO:0000256" key="1">
    <source>
        <dbReference type="ARBA" id="ARBA00004861"/>
    </source>
</evidence>
<dbReference type="PROSITE" id="PS00156">
    <property type="entry name" value="OMPDECASE"/>
    <property type="match status" value="1"/>
</dbReference>
<dbReference type="CDD" id="cd04725">
    <property type="entry name" value="OMP_decarboxylase_like"/>
    <property type="match status" value="1"/>
</dbReference>
<evidence type="ECO:0000256" key="13">
    <source>
        <dbReference type="ARBA" id="ARBA00023268"/>
    </source>
</evidence>
<feature type="binding site" evidence="15">
    <location>
        <position position="448"/>
    </location>
    <ligand>
        <name>substrate</name>
    </ligand>
</feature>
<dbReference type="WBParaSite" id="TREG1_101240.1">
    <property type="protein sequence ID" value="TREG1_101240.1"/>
    <property type="gene ID" value="TREG1_101240"/>
</dbReference>
<keyword evidence="10" id="KW-0210">Decarboxylase</keyword>
<evidence type="ECO:0000313" key="17">
    <source>
        <dbReference type="Proteomes" id="UP000050795"/>
    </source>
</evidence>
<evidence type="ECO:0000256" key="8">
    <source>
        <dbReference type="ARBA" id="ARBA00022676"/>
    </source>
</evidence>
<dbReference type="SMART" id="SM00934">
    <property type="entry name" value="OMPdecase"/>
    <property type="match status" value="1"/>
</dbReference>
<evidence type="ECO:0000256" key="10">
    <source>
        <dbReference type="ARBA" id="ARBA00022793"/>
    </source>
</evidence>
<dbReference type="Gene3D" id="3.20.20.70">
    <property type="entry name" value="Aldolase class I"/>
    <property type="match status" value="1"/>
</dbReference>
<feature type="binding site" evidence="15">
    <location>
        <position position="238"/>
    </location>
    <ligand>
        <name>substrate</name>
    </ligand>
</feature>
<dbReference type="InterPro" id="IPR023031">
    <property type="entry name" value="OPRT"/>
</dbReference>
<evidence type="ECO:0000256" key="6">
    <source>
        <dbReference type="ARBA" id="ARBA00012321"/>
    </source>
</evidence>
<dbReference type="SUPFAM" id="SSF51366">
    <property type="entry name" value="Ribulose-phoshate binding barrel"/>
    <property type="match status" value="1"/>
</dbReference>
<evidence type="ECO:0000256" key="2">
    <source>
        <dbReference type="ARBA" id="ARBA00004889"/>
    </source>
</evidence>
<sequence>MTVEKRHIALTFFDMGVVKFGKYKLKSGVISPIYVDLRVLISSPKFMDEVAQALITLLHDKETYKPVDLICGVPYSALPIAACISVRENIPMVMCRKESKSYGTKQMIEGLWKNGQSCVIIEDVVTSGSSVSSVAKLLRESGMCIEHAVIIIDREQGGPIYLKKENIKVSSLFTLTELLSILFQENCITSEQLNESIQFIRSSPAPEVPIELKFHSNQLNRLNQIIKLKESRLCVAVDTSSPYELLKLTDQIGSEICAVKLHLDILHSIENPEMIIKGLCDLSSKHGFLIVEDRKLADIGQTVFNQLLHGVYKIAEWCDLVTVHCLPGPGLFEAFRKVNQKLLESDKNHQIAALVVAEMSCQGTLTTESYMDQSVSLIKTNSDIIGGFVAQHPLPGLHIQQSSISYWVPGIKLVNSNDDLGQNYNTPDHVYKRFTNDHTTSPVIMIVGRGITEAQNVTEEAKRYRLASINNTSTI</sequence>
<dbReference type="CDD" id="cd06223">
    <property type="entry name" value="PRTases_typeI"/>
    <property type="match status" value="1"/>
</dbReference>
<evidence type="ECO:0000256" key="11">
    <source>
        <dbReference type="ARBA" id="ARBA00022975"/>
    </source>
</evidence>
<evidence type="ECO:0000256" key="15">
    <source>
        <dbReference type="PIRSR" id="PIRSR614732-2"/>
    </source>
</evidence>
<dbReference type="GO" id="GO:0044205">
    <property type="term" value="P:'de novo' UMP biosynthetic process"/>
    <property type="evidence" value="ECO:0007669"/>
    <property type="project" value="InterPro"/>
</dbReference>
<dbReference type="InterPro" id="IPR011060">
    <property type="entry name" value="RibuloseP-bd_barrel"/>
</dbReference>
<evidence type="ECO:0000256" key="4">
    <source>
        <dbReference type="ARBA" id="ARBA00009769"/>
    </source>
</evidence>
<keyword evidence="11" id="KW-0665">Pyrimidine biosynthesis</keyword>
<evidence type="ECO:0000259" key="16">
    <source>
        <dbReference type="SMART" id="SM00934"/>
    </source>
</evidence>
<keyword evidence="12" id="KW-0456">Lyase</keyword>